<gene>
    <name evidence="2" type="ORF">F7P66_08045</name>
</gene>
<dbReference type="EMBL" id="VZON01000008">
    <property type="protein sequence ID" value="KAB0611562.1"/>
    <property type="molecule type" value="Genomic_DNA"/>
</dbReference>
<dbReference type="GeneID" id="56510256"/>
<dbReference type="CDD" id="cd00085">
    <property type="entry name" value="HNHc"/>
    <property type="match status" value="1"/>
</dbReference>
<dbReference type="GO" id="GO:0008270">
    <property type="term" value="F:zinc ion binding"/>
    <property type="evidence" value="ECO:0007669"/>
    <property type="project" value="InterPro"/>
</dbReference>
<name>A0AAV6EDR6_CAMHY</name>
<dbReference type="InterPro" id="IPR002711">
    <property type="entry name" value="HNH"/>
</dbReference>
<evidence type="ECO:0000313" key="2">
    <source>
        <dbReference type="EMBL" id="KAB0611562.1"/>
    </source>
</evidence>
<dbReference type="Gene3D" id="1.10.30.50">
    <property type="match status" value="1"/>
</dbReference>
<dbReference type="PANTHER" id="PTHR39639">
    <property type="entry name" value="CHROMOSOME 16, WHOLE GENOME SHOTGUN SEQUENCE"/>
    <property type="match status" value="1"/>
</dbReference>
<dbReference type="Pfam" id="PF01844">
    <property type="entry name" value="HNH"/>
    <property type="match status" value="1"/>
</dbReference>
<evidence type="ECO:0000313" key="3">
    <source>
        <dbReference type="Proteomes" id="UP000423641"/>
    </source>
</evidence>
<dbReference type="InterPro" id="IPR003615">
    <property type="entry name" value="HNH_nuc"/>
</dbReference>
<dbReference type="Pfam" id="PF03235">
    <property type="entry name" value="GmrSD_N"/>
    <property type="match status" value="1"/>
</dbReference>
<comment type="caution">
    <text evidence="2">The sequence shown here is derived from an EMBL/GenBank/DDBJ whole genome shotgun (WGS) entry which is preliminary data.</text>
</comment>
<dbReference type="RefSeq" id="WP_112000693.1">
    <property type="nucleotide sequence ID" value="NZ_CP053828.1"/>
</dbReference>
<reference evidence="2 3" key="1">
    <citation type="submission" date="2019-09" db="EMBL/GenBank/DDBJ databases">
        <title>Draft genome sequences of 48 bacterial type strains from the CCUG.</title>
        <authorList>
            <person name="Tunovic T."/>
            <person name="Pineiro-Iglesias B."/>
            <person name="Unosson C."/>
            <person name="Inganas E."/>
            <person name="Ohlen M."/>
            <person name="Cardew S."/>
            <person name="Jensie-Markopoulos S."/>
            <person name="Salva-Serra F."/>
            <person name="Jaen-Luchoro D."/>
            <person name="Karlsson R."/>
            <person name="Svensson-Stadler L."/>
            <person name="Chun J."/>
            <person name="Moore E."/>
        </authorList>
    </citation>
    <scope>NUCLEOTIDE SEQUENCE [LARGE SCALE GENOMIC DNA]</scope>
    <source>
        <strain evidence="2 3">CCUG 34538</strain>
    </source>
</reference>
<dbReference type="GO" id="GO:0003676">
    <property type="term" value="F:nucleic acid binding"/>
    <property type="evidence" value="ECO:0007669"/>
    <property type="project" value="InterPro"/>
</dbReference>
<dbReference type="GO" id="GO:0004519">
    <property type="term" value="F:endonuclease activity"/>
    <property type="evidence" value="ECO:0007669"/>
    <property type="project" value="InterPro"/>
</dbReference>
<evidence type="ECO:0000259" key="1">
    <source>
        <dbReference type="SMART" id="SM00507"/>
    </source>
</evidence>
<organism evidence="2 3">
    <name type="scientific">Campylobacter hyointestinalis subsp. lawsonii</name>
    <dbReference type="NCBI Taxonomy" id="91353"/>
    <lineage>
        <taxon>Bacteria</taxon>
        <taxon>Pseudomonadati</taxon>
        <taxon>Campylobacterota</taxon>
        <taxon>Epsilonproteobacteria</taxon>
        <taxon>Campylobacterales</taxon>
        <taxon>Campylobacteraceae</taxon>
        <taxon>Campylobacter</taxon>
    </lineage>
</organism>
<dbReference type="SMART" id="SM00507">
    <property type="entry name" value="HNHc"/>
    <property type="match status" value="1"/>
</dbReference>
<protein>
    <submittedName>
        <fullName evidence="2">DUF262 domain-containing protein</fullName>
    </submittedName>
</protein>
<dbReference type="AlphaFoldDB" id="A0AAV6EDR6"/>
<accession>A0AAV6EDR6</accession>
<sequence length="359" mass="42419">MKIEAKEFTIRDIVNGYKNNDEEGVVAFGGRLDIRPKYQREFVYKEAQRNAVIDTIRKDFPLNVMYWVKNDDNYEVLDGQQRTISFCEYVVGNFSVDEKYFHNLTNDQKEQILDYKLFIYICDGTDSEKLEWFKTINIAGEKLSNQELRNAVYTGPWLSSAKQKFSKTGCVAYKIGEKYMSGSPIRQEYLETAISWINNGKIEEYMSIHQQDDNADELWQYFRAVIDWVELKFPKYRKEMKGIAWGELYNKYKDKSLDAKKLEVLLEKLIMDDEVTNKKGIYPYALSHDERHLNLRAFSDSQKRKTYEKQKGICPMCKKKFQIEQMEADHITPWSQGGKTNDENCQMLCKECNRRKSDK</sequence>
<proteinExistence type="predicted"/>
<dbReference type="InterPro" id="IPR004919">
    <property type="entry name" value="GmrSD_N"/>
</dbReference>
<feature type="domain" description="HNH nuclease" evidence="1">
    <location>
        <begin position="301"/>
        <end position="354"/>
    </location>
</feature>
<dbReference type="PANTHER" id="PTHR39639:SF1">
    <property type="entry name" value="DUF262 DOMAIN-CONTAINING PROTEIN"/>
    <property type="match status" value="1"/>
</dbReference>
<dbReference type="Proteomes" id="UP000423641">
    <property type="component" value="Unassembled WGS sequence"/>
</dbReference>